<organism evidence="2 3">
    <name type="scientific">Neobacillus rhizosphaerae</name>
    <dbReference type="NCBI Taxonomy" id="2880965"/>
    <lineage>
        <taxon>Bacteria</taxon>
        <taxon>Bacillati</taxon>
        <taxon>Bacillota</taxon>
        <taxon>Bacilli</taxon>
        <taxon>Bacillales</taxon>
        <taxon>Bacillaceae</taxon>
        <taxon>Neobacillus</taxon>
    </lineage>
</organism>
<dbReference type="Proteomes" id="UP000838308">
    <property type="component" value="Unassembled WGS sequence"/>
</dbReference>
<protein>
    <recommendedName>
        <fullName evidence="4">Transmembrane protein</fullName>
    </recommendedName>
</protein>
<feature type="transmembrane region" description="Helical" evidence="1">
    <location>
        <begin position="267"/>
        <end position="290"/>
    </location>
</feature>
<evidence type="ECO:0000313" key="3">
    <source>
        <dbReference type="Proteomes" id="UP000838308"/>
    </source>
</evidence>
<feature type="transmembrane region" description="Helical" evidence="1">
    <location>
        <begin position="162"/>
        <end position="180"/>
    </location>
</feature>
<feature type="transmembrane region" description="Helical" evidence="1">
    <location>
        <begin position="12"/>
        <end position="32"/>
    </location>
</feature>
<gene>
    <name evidence="2" type="ORF">BACCIP111895_04241</name>
</gene>
<sequence>MIKETGLSFRMWAAMVACTLTLVSVSFQLFFFDRVDYTKGFAPLGVTAFTTVCGVIVVLMMIGWRRQQPLARVMVLILAWGSCLLLIWSSAGIVFDVLRTAAVLGIPGLPPIVDCIGFGTRAISLIAAIFLASSTVHFQRVSLDPSFSVDHVPSKIRSNKRLGYTAFALSFPYPLLKIYWSLGGDLGGGQRFGNHAAYGEIVVFGACALLSLSLVQKWGQIFPRWVLITGGWTAACLTAPMGLLALFGSLMQLFGLEGPVPLDGSAWIVAVVYIGWLFLGLSIGGATWIYQKRTQSGMTQKRKHS</sequence>
<evidence type="ECO:0000256" key="1">
    <source>
        <dbReference type="SAM" id="Phobius"/>
    </source>
</evidence>
<comment type="caution">
    <text evidence="2">The sequence shown here is derived from an EMBL/GenBank/DDBJ whole genome shotgun (WGS) entry which is preliminary data.</text>
</comment>
<accession>A0ABM9EWI2</accession>
<feature type="transmembrane region" description="Helical" evidence="1">
    <location>
        <begin position="225"/>
        <end position="247"/>
    </location>
</feature>
<feature type="transmembrane region" description="Helical" evidence="1">
    <location>
        <begin position="44"/>
        <end position="64"/>
    </location>
</feature>
<feature type="transmembrane region" description="Helical" evidence="1">
    <location>
        <begin position="118"/>
        <end position="138"/>
    </location>
</feature>
<dbReference type="EMBL" id="CALBWS010000037">
    <property type="protein sequence ID" value="CAH2717052.1"/>
    <property type="molecule type" value="Genomic_DNA"/>
</dbReference>
<keyword evidence="1" id="KW-0812">Transmembrane</keyword>
<keyword evidence="1" id="KW-0472">Membrane</keyword>
<feature type="transmembrane region" description="Helical" evidence="1">
    <location>
        <begin position="76"/>
        <end position="98"/>
    </location>
</feature>
<feature type="transmembrane region" description="Helical" evidence="1">
    <location>
        <begin position="192"/>
        <end position="213"/>
    </location>
</feature>
<reference evidence="2" key="1">
    <citation type="submission" date="2022-04" db="EMBL/GenBank/DDBJ databases">
        <authorList>
            <person name="Criscuolo A."/>
        </authorList>
    </citation>
    <scope>NUCLEOTIDE SEQUENCE</scope>
    <source>
        <strain evidence="2">CIP111895</strain>
    </source>
</reference>
<keyword evidence="3" id="KW-1185">Reference proteome</keyword>
<evidence type="ECO:0000313" key="2">
    <source>
        <dbReference type="EMBL" id="CAH2717052.1"/>
    </source>
</evidence>
<keyword evidence="1" id="KW-1133">Transmembrane helix</keyword>
<proteinExistence type="predicted"/>
<evidence type="ECO:0008006" key="4">
    <source>
        <dbReference type="Google" id="ProtNLM"/>
    </source>
</evidence>
<name>A0ABM9EWI2_9BACI</name>